<proteinExistence type="predicted"/>
<dbReference type="GO" id="GO:0032259">
    <property type="term" value="P:methylation"/>
    <property type="evidence" value="ECO:0007669"/>
    <property type="project" value="UniProtKB-KW"/>
</dbReference>
<protein>
    <submittedName>
        <fullName evidence="2">Methyltransferase</fullName>
    </submittedName>
</protein>
<name>A0A348B2J4_9CREN</name>
<keyword evidence="4" id="KW-1185">Reference proteome</keyword>
<dbReference type="Proteomes" id="UP000616143">
    <property type="component" value="Unassembled WGS sequence"/>
</dbReference>
<dbReference type="SUPFAM" id="SSF53335">
    <property type="entry name" value="S-adenosyl-L-methionine-dependent methyltransferases"/>
    <property type="match status" value="1"/>
</dbReference>
<dbReference type="GeneID" id="38666290"/>
<keyword evidence="2" id="KW-0489">Methyltransferase</keyword>
<dbReference type="PANTHER" id="PTHR23290">
    <property type="entry name" value="RRNA N6-ADENOSINE-METHYLTRANSFERASE METTL5"/>
    <property type="match status" value="1"/>
</dbReference>
<dbReference type="InterPro" id="IPR029063">
    <property type="entry name" value="SAM-dependent_MTases_sf"/>
</dbReference>
<keyword evidence="2" id="KW-0808">Transferase</keyword>
<reference evidence="4" key="2">
    <citation type="submission" date="2018-04" db="EMBL/GenBank/DDBJ databases">
        <title>Complete genome sequence of Sulfodiicoccus acidiphilus strain HS-1.</title>
        <authorList>
            <person name="Sakai H.D."/>
            <person name="Kurosawa N."/>
        </authorList>
    </citation>
    <scope>NUCLEOTIDE SEQUENCE [LARGE SCALE GENOMIC DNA]</scope>
    <source>
        <strain evidence="4">HS-1</strain>
    </source>
</reference>
<dbReference type="OrthoDB" id="31271at2157"/>
<evidence type="ECO:0000259" key="1">
    <source>
        <dbReference type="Pfam" id="PF08241"/>
    </source>
</evidence>
<dbReference type="EMBL" id="AP018553">
    <property type="protein sequence ID" value="BBD72396.1"/>
    <property type="molecule type" value="Genomic_DNA"/>
</dbReference>
<dbReference type="PANTHER" id="PTHR23290:SF0">
    <property type="entry name" value="RRNA N6-ADENOSINE-METHYLTRANSFERASE METTL5"/>
    <property type="match status" value="1"/>
</dbReference>
<dbReference type="Proteomes" id="UP000276741">
    <property type="component" value="Chromosome"/>
</dbReference>
<dbReference type="InterPro" id="IPR013216">
    <property type="entry name" value="Methyltransf_11"/>
</dbReference>
<dbReference type="CDD" id="cd02440">
    <property type="entry name" value="AdoMet_MTases"/>
    <property type="match status" value="1"/>
</dbReference>
<evidence type="ECO:0000313" key="4">
    <source>
        <dbReference type="Proteomes" id="UP000276741"/>
    </source>
</evidence>
<dbReference type="EMBL" id="BMQS01000011">
    <property type="protein sequence ID" value="GGT97426.1"/>
    <property type="molecule type" value="Genomic_DNA"/>
</dbReference>
<reference evidence="2" key="3">
    <citation type="journal article" date="2019" name="BMC Res. Notes">
        <title>Complete genome sequence of the Sulfodiicoccus acidiphilus strain HS-1T, the first crenarchaeon that lacks polB3, isolated from an acidic hot spring in Ohwaku-dani, Hakone, Japan.</title>
        <authorList>
            <person name="Sakai H.D."/>
            <person name="Kurosawa N."/>
        </authorList>
    </citation>
    <scope>NUCLEOTIDE SEQUENCE</scope>
    <source>
        <strain evidence="2">HS-1</strain>
    </source>
</reference>
<gene>
    <name evidence="3" type="ORF">GCM10007116_13700</name>
    <name evidence="2" type="ORF">HS1genome_0785</name>
</gene>
<dbReference type="KEGG" id="sacd:HS1genome_0785"/>
<evidence type="ECO:0000313" key="2">
    <source>
        <dbReference type="EMBL" id="BBD72396.1"/>
    </source>
</evidence>
<dbReference type="GO" id="GO:0008757">
    <property type="term" value="F:S-adenosylmethionine-dependent methyltransferase activity"/>
    <property type="evidence" value="ECO:0007669"/>
    <property type="project" value="InterPro"/>
</dbReference>
<reference evidence="3" key="1">
    <citation type="journal article" date="2014" name="Int. J. Syst. Evol. Microbiol.">
        <title>Complete genome sequence of Corynebacterium casei LMG S-19264T (=DSM 44701T), isolated from a smear-ripened cheese.</title>
        <authorList>
            <consortium name="US DOE Joint Genome Institute (JGI-PGF)"/>
            <person name="Walter F."/>
            <person name="Albersmeier A."/>
            <person name="Kalinowski J."/>
            <person name="Ruckert C."/>
        </authorList>
    </citation>
    <scope>NUCLEOTIDE SEQUENCE</scope>
    <source>
        <strain evidence="3">JCM 31740</strain>
    </source>
</reference>
<dbReference type="InterPro" id="IPR051720">
    <property type="entry name" value="rRNA_MeTrfase/Polyamine_Synth"/>
</dbReference>
<reference evidence="3" key="4">
    <citation type="submission" date="2020-09" db="EMBL/GenBank/DDBJ databases">
        <authorList>
            <person name="Sun Q."/>
            <person name="Ohkuma M."/>
        </authorList>
    </citation>
    <scope>NUCLEOTIDE SEQUENCE</scope>
    <source>
        <strain evidence="3">JCM 31740</strain>
    </source>
</reference>
<sequence length="189" mass="21334">MSEVRGFHKPNLELEQYVTPPEIVSQLVWTAFLRGEVAGKKAVDLGCGTGRFCAALSYLGAECICVDVDPTTALRSNPKVSSRVNVVQAEVPHVEIRADVVFQNPPFGVHRRHADLMFLKNALKIAPVVYSIHKSDQGLRNIVIQLVENEGLFWEYITQSYPLRAQYSHHTRKSVPILVDIFYFKRKGK</sequence>
<organism evidence="2 4">
    <name type="scientific">Sulfodiicoccus acidiphilus</name>
    <dbReference type="NCBI Taxonomy" id="1670455"/>
    <lineage>
        <taxon>Archaea</taxon>
        <taxon>Thermoproteota</taxon>
        <taxon>Thermoprotei</taxon>
        <taxon>Sulfolobales</taxon>
        <taxon>Sulfolobaceae</taxon>
        <taxon>Sulfodiicoccus</taxon>
    </lineage>
</organism>
<dbReference type="Pfam" id="PF08241">
    <property type="entry name" value="Methyltransf_11"/>
    <property type="match status" value="1"/>
</dbReference>
<evidence type="ECO:0000313" key="3">
    <source>
        <dbReference type="EMBL" id="GGT97426.1"/>
    </source>
</evidence>
<feature type="domain" description="Methyltransferase type 11" evidence="1">
    <location>
        <begin position="43"/>
        <end position="99"/>
    </location>
</feature>
<accession>A0A348B2J4</accession>
<dbReference type="RefSeq" id="WP_158613714.1">
    <property type="nucleotide sequence ID" value="NZ_AP018553.1"/>
</dbReference>
<dbReference type="Gene3D" id="3.40.50.150">
    <property type="entry name" value="Vaccinia Virus protein VP39"/>
    <property type="match status" value="1"/>
</dbReference>
<dbReference type="AlphaFoldDB" id="A0A348B2J4"/>